<keyword evidence="3" id="KW-1185">Reference proteome</keyword>
<dbReference type="Gene3D" id="1.25.40.10">
    <property type="entry name" value="Tetratricopeptide repeat domain"/>
    <property type="match status" value="1"/>
</dbReference>
<dbReference type="SMART" id="SM00530">
    <property type="entry name" value="HTH_XRE"/>
    <property type="match status" value="1"/>
</dbReference>
<name>A0A1M7K5A7_9BACI</name>
<dbReference type="STRING" id="1027249.SAMN05216179_0580"/>
<dbReference type="Pfam" id="PF01381">
    <property type="entry name" value="HTH_3"/>
    <property type="match status" value="1"/>
</dbReference>
<dbReference type="RefSeq" id="WP_073199462.1">
    <property type="nucleotide sequence ID" value="NZ_FRCZ01000001.1"/>
</dbReference>
<evidence type="ECO:0000259" key="1">
    <source>
        <dbReference type="PROSITE" id="PS50943"/>
    </source>
</evidence>
<evidence type="ECO:0000313" key="3">
    <source>
        <dbReference type="Proteomes" id="UP000184184"/>
    </source>
</evidence>
<reference evidence="2 3" key="1">
    <citation type="submission" date="2016-11" db="EMBL/GenBank/DDBJ databases">
        <authorList>
            <person name="Jaros S."/>
            <person name="Januszkiewicz K."/>
            <person name="Wedrychowicz H."/>
        </authorList>
    </citation>
    <scope>NUCLEOTIDE SEQUENCE [LARGE SCALE GENOMIC DNA]</scope>
    <source>
        <strain evidence="2 3">CGMCC 1.10681</strain>
    </source>
</reference>
<dbReference type="InterPro" id="IPR001387">
    <property type="entry name" value="Cro/C1-type_HTH"/>
</dbReference>
<proteinExistence type="predicted"/>
<dbReference type="Proteomes" id="UP000184184">
    <property type="component" value="Unassembled WGS sequence"/>
</dbReference>
<dbReference type="OrthoDB" id="2958902at2"/>
<feature type="domain" description="HTH cro/C1-type" evidence="1">
    <location>
        <begin position="8"/>
        <end position="60"/>
    </location>
</feature>
<dbReference type="SUPFAM" id="SSF48452">
    <property type="entry name" value="TPR-like"/>
    <property type="match status" value="1"/>
</dbReference>
<accession>A0A1M7K5A7</accession>
<dbReference type="InterPro" id="IPR010982">
    <property type="entry name" value="Lambda_DNA-bd_dom_sf"/>
</dbReference>
<dbReference type="AlphaFoldDB" id="A0A1M7K5A7"/>
<dbReference type="CDD" id="cd00093">
    <property type="entry name" value="HTH_XRE"/>
    <property type="match status" value="1"/>
</dbReference>
<protein>
    <submittedName>
        <fullName evidence="2">Helix-turn-helix</fullName>
    </submittedName>
</protein>
<organism evidence="2 3">
    <name type="scientific">Gracilibacillus kekensis</name>
    <dbReference type="NCBI Taxonomy" id="1027249"/>
    <lineage>
        <taxon>Bacteria</taxon>
        <taxon>Bacillati</taxon>
        <taxon>Bacillota</taxon>
        <taxon>Bacilli</taxon>
        <taxon>Bacillales</taxon>
        <taxon>Bacillaceae</taxon>
        <taxon>Gracilibacillus</taxon>
    </lineage>
</organism>
<dbReference type="GO" id="GO:0003677">
    <property type="term" value="F:DNA binding"/>
    <property type="evidence" value="ECO:0007669"/>
    <property type="project" value="InterPro"/>
</dbReference>
<dbReference type="PROSITE" id="PS50943">
    <property type="entry name" value="HTH_CROC1"/>
    <property type="match status" value="1"/>
</dbReference>
<dbReference type="Gene3D" id="1.10.260.40">
    <property type="entry name" value="lambda repressor-like DNA-binding domains"/>
    <property type="match status" value="1"/>
</dbReference>
<evidence type="ECO:0000313" key="2">
    <source>
        <dbReference type="EMBL" id="SHM60371.1"/>
    </source>
</evidence>
<dbReference type="SUPFAM" id="SSF47413">
    <property type="entry name" value="lambda repressor-like DNA-binding domains"/>
    <property type="match status" value="1"/>
</dbReference>
<dbReference type="InterPro" id="IPR011990">
    <property type="entry name" value="TPR-like_helical_dom_sf"/>
</dbReference>
<dbReference type="EMBL" id="FRCZ01000001">
    <property type="protein sequence ID" value="SHM60371.1"/>
    <property type="molecule type" value="Genomic_DNA"/>
</dbReference>
<gene>
    <name evidence="2" type="ORF">SAMN05216179_0580</name>
</gene>
<sequence>MYEIGQLIKYHREKMNLSQKQLGKMAGYSAATISKLESGQYHPPEHLLKAIQSILHINELVHDETHPTYVQLSSWQKVIASNNIAESQHCYQQIKKLPNSYYINYESIYLLHSFQHFLLCFNLKEARSLFDVIQEKAYHFTPQKAYQYNKTIARFYMLQDELKNCLAHLHVSKKLNQETYQKDGDIYLYHAIVYSKAVKISDSNHNATKAIELFQESMDVENILLSRVILIINDMHLGYYHRSIESLHHILENNPKSMNKTFIQYILALAYFFIKDYEISLKYSRNAIYSEKRPALKMAYLYLRATTFAVIGDPKNAIVYINGGLQLNQSKKYTYKLYILQQILEQTCWSLEFQHKMKKEIIPYFTRAGDQVEVDFCYALLGDIYHSLQHYKQSSNYYYQSGGNPLIAEILAKYPQK</sequence>